<dbReference type="Proteomes" id="UP001176961">
    <property type="component" value="Unassembled WGS sequence"/>
</dbReference>
<keyword evidence="1" id="KW-0732">Signal</keyword>
<protein>
    <recommendedName>
        <fullName evidence="4">C6 domain-containing protein</fullName>
    </recommendedName>
</protein>
<keyword evidence="3" id="KW-1185">Reference proteome</keyword>
<feature type="chain" id="PRO_5041340625" description="C6 domain-containing protein" evidence="1">
    <location>
        <begin position="18"/>
        <end position="113"/>
    </location>
</feature>
<feature type="signal peptide" evidence="1">
    <location>
        <begin position="1"/>
        <end position="17"/>
    </location>
</feature>
<comment type="caution">
    <text evidence="2">The sequence shown here is derived from an EMBL/GenBank/DDBJ whole genome shotgun (WGS) entry which is preliminary data.</text>
</comment>
<evidence type="ECO:0000313" key="2">
    <source>
        <dbReference type="EMBL" id="CAJ0603664.1"/>
    </source>
</evidence>
<gene>
    <name evidence="2" type="ORF">CYNAS_LOCUS15647</name>
</gene>
<evidence type="ECO:0000256" key="1">
    <source>
        <dbReference type="SAM" id="SignalP"/>
    </source>
</evidence>
<evidence type="ECO:0008006" key="4">
    <source>
        <dbReference type="Google" id="ProtNLM"/>
    </source>
</evidence>
<evidence type="ECO:0000313" key="3">
    <source>
        <dbReference type="Proteomes" id="UP001176961"/>
    </source>
</evidence>
<proteinExistence type="predicted"/>
<reference evidence="2" key="1">
    <citation type="submission" date="2023-07" db="EMBL/GenBank/DDBJ databases">
        <authorList>
            <consortium name="CYATHOMIX"/>
        </authorList>
    </citation>
    <scope>NUCLEOTIDE SEQUENCE</scope>
    <source>
        <strain evidence="2">N/A</strain>
    </source>
</reference>
<sequence>MLLFVIVIGVLFSSTQAATTKKPPLCGTCLPRTVVLKQADGTAGSITPTIKMLPNTAQGCRQMNIICTTPAGYRVSNMEFNDFGPPPKTGKNIATLASCFKGMWRTTYQGSYM</sequence>
<accession>A0AA36M8T1</accession>
<dbReference type="AlphaFoldDB" id="A0AA36M8T1"/>
<name>A0AA36M8T1_CYLNA</name>
<dbReference type="EMBL" id="CATQJL010000305">
    <property type="protein sequence ID" value="CAJ0603664.1"/>
    <property type="molecule type" value="Genomic_DNA"/>
</dbReference>
<organism evidence="2 3">
    <name type="scientific">Cylicocyclus nassatus</name>
    <name type="common">Nematode worm</name>
    <dbReference type="NCBI Taxonomy" id="53992"/>
    <lineage>
        <taxon>Eukaryota</taxon>
        <taxon>Metazoa</taxon>
        <taxon>Ecdysozoa</taxon>
        <taxon>Nematoda</taxon>
        <taxon>Chromadorea</taxon>
        <taxon>Rhabditida</taxon>
        <taxon>Rhabditina</taxon>
        <taxon>Rhabditomorpha</taxon>
        <taxon>Strongyloidea</taxon>
        <taxon>Strongylidae</taxon>
        <taxon>Cylicocyclus</taxon>
    </lineage>
</organism>